<gene>
    <name evidence="2" type="ORF">G3I32_26680</name>
</gene>
<dbReference type="GO" id="GO:0016740">
    <property type="term" value="F:transferase activity"/>
    <property type="evidence" value="ECO:0007669"/>
    <property type="project" value="UniProtKB-KW"/>
</dbReference>
<sequence>AVRTALAASYAATFARPLAHAALNPSPELTQRAVGAGVRATIAVQSALMARAGAPGTGVLTAALAPVAARLARKVSTT</sequence>
<feature type="chain" id="PRO_5029876932" evidence="1">
    <location>
        <begin position="22"/>
        <end position="78"/>
    </location>
</feature>
<evidence type="ECO:0000313" key="3">
    <source>
        <dbReference type="Proteomes" id="UP000470446"/>
    </source>
</evidence>
<comment type="caution">
    <text evidence="2">The sequence shown here is derived from an EMBL/GenBank/DDBJ whole genome shotgun (WGS) entry which is preliminary data.</text>
</comment>
<proteinExistence type="predicted"/>
<feature type="non-terminal residue" evidence="2">
    <location>
        <position position="1"/>
    </location>
</feature>
<dbReference type="EMBL" id="JAAGMA010000705">
    <property type="protein sequence ID" value="NEB12378.1"/>
    <property type="molecule type" value="Genomic_DNA"/>
</dbReference>
<organism evidence="2 3">
    <name type="scientific">Streptomyces coelicoflavus</name>
    <dbReference type="NCBI Taxonomy" id="285562"/>
    <lineage>
        <taxon>Bacteria</taxon>
        <taxon>Bacillati</taxon>
        <taxon>Actinomycetota</taxon>
        <taxon>Actinomycetes</taxon>
        <taxon>Kitasatosporales</taxon>
        <taxon>Streptomycetaceae</taxon>
        <taxon>Streptomyces</taxon>
    </lineage>
</organism>
<accession>A0A7K3PQZ3</accession>
<reference evidence="2 3" key="1">
    <citation type="submission" date="2020-01" db="EMBL/GenBank/DDBJ databases">
        <title>Insect and environment-associated Actinomycetes.</title>
        <authorList>
            <person name="Currrie C."/>
            <person name="Chevrette M."/>
            <person name="Carlson C."/>
            <person name="Stubbendieck R."/>
            <person name="Wendt-Pienkowski E."/>
        </authorList>
    </citation>
    <scope>NUCLEOTIDE SEQUENCE [LARGE SCALE GENOMIC DNA]</scope>
    <source>
        <strain evidence="2 3">SID14163</strain>
    </source>
</reference>
<evidence type="ECO:0000313" key="2">
    <source>
        <dbReference type="EMBL" id="NEB12378.1"/>
    </source>
</evidence>
<feature type="signal peptide" evidence="1">
    <location>
        <begin position="1"/>
        <end position="21"/>
    </location>
</feature>
<evidence type="ECO:0000256" key="1">
    <source>
        <dbReference type="SAM" id="SignalP"/>
    </source>
</evidence>
<name>A0A7K3PQZ3_9ACTN</name>
<keyword evidence="1" id="KW-0732">Signal</keyword>
<dbReference type="AlphaFoldDB" id="A0A7K3PQZ3"/>
<protein>
    <submittedName>
        <fullName evidence="2">Prenyltransferase</fullName>
    </submittedName>
</protein>
<keyword evidence="2" id="KW-0808">Transferase</keyword>
<dbReference type="Proteomes" id="UP000470446">
    <property type="component" value="Unassembled WGS sequence"/>
</dbReference>